<dbReference type="PANTHER" id="PTHR33359">
    <property type="entry name" value="MOLYBDOPTERIN SYNTHASE SULFUR CARRIER SUBUNIT"/>
    <property type="match status" value="1"/>
</dbReference>
<evidence type="ECO:0000256" key="2">
    <source>
        <dbReference type="SAM" id="MobiDB-lite"/>
    </source>
</evidence>
<accession>A0A2P2C9V6</accession>
<dbReference type="PANTHER" id="PTHR33359:SF1">
    <property type="entry name" value="MOLYBDOPTERIN SYNTHASE SULFUR CARRIER SUBUNIT"/>
    <property type="match status" value="1"/>
</dbReference>
<dbReference type="InterPro" id="IPR044672">
    <property type="entry name" value="MOCS2A"/>
</dbReference>
<sequence length="114" mass="11586">MSTASGPDRLHETSTGTSAGTTEGAQAGTVTVRYWAGARAAAGVAEDTFEVPGELALSEVVALVLERHPDDRMARTVAVCSVLLGDQPVRSQDPASVVVAPGTVVELLPPFAGG</sequence>
<protein>
    <submittedName>
        <fullName evidence="3">ThiamineS protein (Modular protein)</fullName>
    </submittedName>
</protein>
<dbReference type="EMBL" id="CZKB01000005">
    <property type="protein sequence ID" value="CUR57662.1"/>
    <property type="molecule type" value="Genomic_DNA"/>
</dbReference>
<name>A0A2P2C9V6_9ZZZZ</name>
<reference evidence="3" key="1">
    <citation type="submission" date="2015-08" db="EMBL/GenBank/DDBJ databases">
        <authorList>
            <person name="Babu N.S."/>
            <person name="Beckwith C.J."/>
            <person name="Beseler K.G."/>
            <person name="Brison A."/>
            <person name="Carone J.V."/>
            <person name="Caskin T.P."/>
            <person name="Diamond M."/>
            <person name="Durham M.E."/>
            <person name="Foxe J.M."/>
            <person name="Go M."/>
            <person name="Henderson B.A."/>
            <person name="Jones I.B."/>
            <person name="McGettigan J.A."/>
            <person name="Micheletti S.J."/>
            <person name="Nasrallah M.E."/>
            <person name="Ortiz D."/>
            <person name="Piller C.R."/>
            <person name="Privatt S.R."/>
            <person name="Schneider S.L."/>
            <person name="Sharp S."/>
            <person name="Smith T.C."/>
            <person name="Stanton J.D."/>
            <person name="Ullery H.E."/>
            <person name="Wilson R.J."/>
            <person name="Serrano M.G."/>
            <person name="Buck G."/>
            <person name="Lee V."/>
            <person name="Wang Y."/>
            <person name="Carvalho R."/>
            <person name="Voegtly L."/>
            <person name="Shi R."/>
            <person name="Duckworth R."/>
            <person name="Johnson A."/>
            <person name="Loviza R."/>
            <person name="Walstead R."/>
            <person name="Shah Z."/>
            <person name="Kiflezghi M."/>
            <person name="Wade K."/>
            <person name="Ball S.L."/>
            <person name="Bradley K.W."/>
            <person name="Asai D.J."/>
            <person name="Bowman C.A."/>
            <person name="Russell D.A."/>
            <person name="Pope W.H."/>
            <person name="Jacobs-Sera D."/>
            <person name="Hendrix R.W."/>
            <person name="Hatfull G.F."/>
        </authorList>
    </citation>
    <scope>NUCLEOTIDE SEQUENCE</scope>
</reference>
<dbReference type="AlphaFoldDB" id="A0A2P2C9V6"/>
<dbReference type="InterPro" id="IPR016155">
    <property type="entry name" value="Mopterin_synth/thiamin_S_b"/>
</dbReference>
<feature type="compositionally biased region" description="Low complexity" evidence="2">
    <location>
        <begin position="13"/>
        <end position="26"/>
    </location>
</feature>
<dbReference type="InterPro" id="IPR012675">
    <property type="entry name" value="Beta-grasp_dom_sf"/>
</dbReference>
<dbReference type="GO" id="GO:1990133">
    <property type="term" value="C:molybdopterin adenylyltransferase complex"/>
    <property type="evidence" value="ECO:0007669"/>
    <property type="project" value="TreeGrafter"/>
</dbReference>
<dbReference type="Gene3D" id="3.10.20.30">
    <property type="match status" value="1"/>
</dbReference>
<dbReference type="SUPFAM" id="SSF54285">
    <property type="entry name" value="MoaD/ThiS"/>
    <property type="match status" value="1"/>
</dbReference>
<keyword evidence="1" id="KW-0547">Nucleotide-binding</keyword>
<evidence type="ECO:0000256" key="1">
    <source>
        <dbReference type="ARBA" id="ARBA00022741"/>
    </source>
</evidence>
<gene>
    <name evidence="3" type="ORF">NOCA1130149</name>
</gene>
<organism evidence="3">
    <name type="scientific">metagenome</name>
    <dbReference type="NCBI Taxonomy" id="256318"/>
    <lineage>
        <taxon>unclassified sequences</taxon>
        <taxon>metagenomes</taxon>
    </lineage>
</organism>
<dbReference type="Pfam" id="PF02597">
    <property type="entry name" value="ThiS"/>
    <property type="match status" value="1"/>
</dbReference>
<dbReference type="GO" id="GO:0000166">
    <property type="term" value="F:nucleotide binding"/>
    <property type="evidence" value="ECO:0007669"/>
    <property type="project" value="UniProtKB-KW"/>
</dbReference>
<evidence type="ECO:0000313" key="3">
    <source>
        <dbReference type="EMBL" id="CUR57662.1"/>
    </source>
</evidence>
<feature type="region of interest" description="Disordered" evidence="2">
    <location>
        <begin position="1"/>
        <end position="26"/>
    </location>
</feature>
<proteinExistence type="predicted"/>
<dbReference type="CDD" id="cd17040">
    <property type="entry name" value="Ubl_MoaD_like"/>
    <property type="match status" value="1"/>
</dbReference>
<dbReference type="InterPro" id="IPR003749">
    <property type="entry name" value="ThiS/MoaD-like"/>
</dbReference>
<dbReference type="GO" id="GO:0006777">
    <property type="term" value="P:Mo-molybdopterin cofactor biosynthetic process"/>
    <property type="evidence" value="ECO:0007669"/>
    <property type="project" value="InterPro"/>
</dbReference>